<dbReference type="RefSeq" id="WP_266087132.1">
    <property type="nucleotide sequence ID" value="NZ_RKLV01000006.1"/>
</dbReference>
<feature type="region of interest" description="Disordered" evidence="1">
    <location>
        <begin position="120"/>
        <end position="147"/>
    </location>
</feature>
<name>A0A9Q4GHT1_9EURY</name>
<evidence type="ECO:0000313" key="5">
    <source>
        <dbReference type="Proteomes" id="UP001149411"/>
    </source>
</evidence>
<keyword evidence="2" id="KW-0812">Transmembrane</keyword>
<evidence type="ECO:0000256" key="2">
    <source>
        <dbReference type="SAM" id="Phobius"/>
    </source>
</evidence>
<reference evidence="4" key="1">
    <citation type="submission" date="2022-09" db="EMBL/GenBank/DDBJ databases">
        <title>Haloadaptaus new haloarchaeum isolated from saline soil.</title>
        <authorList>
            <person name="Duran-Viseras A."/>
            <person name="Sanchez-Porro C."/>
            <person name="Ventosa A."/>
        </authorList>
    </citation>
    <scope>NUCLEOTIDE SEQUENCE</scope>
    <source>
        <strain evidence="4">F3-133</strain>
    </source>
</reference>
<accession>A0A9Q4GHT1</accession>
<dbReference type="Pfam" id="PF13937">
    <property type="entry name" value="DUF4212"/>
    <property type="match status" value="1"/>
</dbReference>
<protein>
    <submittedName>
        <fullName evidence="4">DUF4212 domain-containing protein</fullName>
    </submittedName>
</protein>
<feature type="compositionally biased region" description="Low complexity" evidence="1">
    <location>
        <begin position="125"/>
        <end position="141"/>
    </location>
</feature>
<dbReference type="Proteomes" id="UP001149411">
    <property type="component" value="Unassembled WGS sequence"/>
</dbReference>
<dbReference type="AlphaFoldDB" id="A0A9Q4GHT1"/>
<evidence type="ECO:0000259" key="3">
    <source>
        <dbReference type="Pfam" id="PF13937"/>
    </source>
</evidence>
<comment type="caution">
    <text evidence="4">The sequence shown here is derived from an EMBL/GenBank/DDBJ whole genome shotgun (WGS) entry which is preliminary data.</text>
</comment>
<keyword evidence="5" id="KW-1185">Reference proteome</keyword>
<feature type="region of interest" description="Disordered" evidence="1">
    <location>
        <begin position="1"/>
        <end position="27"/>
    </location>
</feature>
<organism evidence="4 5">
    <name type="scientific">Halorutilus salinus</name>
    <dbReference type="NCBI Taxonomy" id="2487751"/>
    <lineage>
        <taxon>Archaea</taxon>
        <taxon>Methanobacteriati</taxon>
        <taxon>Methanobacteriota</taxon>
        <taxon>Stenosarchaea group</taxon>
        <taxon>Halobacteria</taxon>
        <taxon>Halorutilales</taxon>
        <taxon>Halorutilaceae</taxon>
        <taxon>Halorutilus</taxon>
    </lineage>
</organism>
<feature type="domain" description="Sodium symporter small subunit" evidence="3">
    <location>
        <begin position="43"/>
        <end position="122"/>
    </location>
</feature>
<keyword evidence="2" id="KW-0472">Membrane</keyword>
<feature type="transmembrane region" description="Helical" evidence="2">
    <location>
        <begin position="89"/>
        <end position="109"/>
    </location>
</feature>
<dbReference type="InterPro" id="IPR019886">
    <property type="entry name" value="Na_symporter_ssu"/>
</dbReference>
<feature type="compositionally biased region" description="Basic and acidic residues" evidence="1">
    <location>
        <begin position="1"/>
        <end position="24"/>
    </location>
</feature>
<evidence type="ECO:0000313" key="4">
    <source>
        <dbReference type="EMBL" id="MCX2819125.1"/>
    </source>
</evidence>
<evidence type="ECO:0000256" key="1">
    <source>
        <dbReference type="SAM" id="MobiDB-lite"/>
    </source>
</evidence>
<dbReference type="EMBL" id="RKLV01000006">
    <property type="protein sequence ID" value="MCX2819125.1"/>
    <property type="molecule type" value="Genomic_DNA"/>
</dbReference>
<proteinExistence type="predicted"/>
<keyword evidence="2" id="KW-1133">Transmembrane helix</keyword>
<gene>
    <name evidence="4" type="ORF">EGH25_07140</name>
</gene>
<sequence>MTQDRHGDGRTSTEEDGAKGEARTDGGNVDYLESEVSLFSPSTPFMRDHLRMIWKGFAVWAVIVFAPPVLTFVAPDAMSTTMPVIGFPLHYFLMAVGGPTGTLLLSLWYTRRRDALDDKYGIGEGSTETGGTPDGAGEAAADGGGEA</sequence>
<feature type="transmembrane region" description="Helical" evidence="2">
    <location>
        <begin position="52"/>
        <end position="74"/>
    </location>
</feature>
<dbReference type="NCBIfam" id="TIGR03647">
    <property type="entry name" value="Na_symport_sm"/>
    <property type="match status" value="1"/>
</dbReference>